<reference evidence="5" key="1">
    <citation type="journal article" date="2019" name="Int. J. Syst. Evol. Microbiol.">
        <title>The Global Catalogue of Microorganisms (GCM) 10K type strain sequencing project: providing services to taxonomists for standard genome sequencing and annotation.</title>
        <authorList>
            <consortium name="The Broad Institute Genomics Platform"/>
            <consortium name="The Broad Institute Genome Sequencing Center for Infectious Disease"/>
            <person name="Wu L."/>
            <person name="Ma J."/>
        </authorList>
    </citation>
    <scope>NUCLEOTIDE SEQUENCE [LARGE SCALE GENOMIC DNA]</scope>
    <source>
        <strain evidence="5">CECT 7184</strain>
    </source>
</reference>
<dbReference type="PANTHER" id="PTHR21015:SF22">
    <property type="entry name" value="GLYCOSYLTRANSFERASE"/>
    <property type="match status" value="1"/>
</dbReference>
<dbReference type="SUPFAM" id="SSF53756">
    <property type="entry name" value="UDP-Glycosyltransferase/glycogen phosphorylase"/>
    <property type="match status" value="1"/>
</dbReference>
<feature type="domain" description="Glycosyl transferase family 28 C-terminal" evidence="3">
    <location>
        <begin position="533"/>
        <end position="671"/>
    </location>
</feature>
<evidence type="ECO:0000256" key="1">
    <source>
        <dbReference type="ARBA" id="ARBA00023136"/>
    </source>
</evidence>
<keyword evidence="2" id="KW-0175">Coiled coil</keyword>
<protein>
    <submittedName>
        <fullName evidence="4">Glycosyltransferase</fullName>
    </submittedName>
</protein>
<sequence length="690" mass="78435">MSGNNELNNYYNEMEFWRTYTQYSANKAAGKQVLIIGSQEPLPDLLSLLEQKGCSSTVLLDSEIEPPVQAISEGQVQFVYDLSEIDQSLSFTDVIVYSKITRQQSLAGLFTLISPFLKEQTKLVYYYDFLTEDDEATISELKDLSLEQKLSIIDTKILDEYVFFTSEVNPYIKVSEEPEETEVGKWLRVTQDILSHVKEKYQDVEKAEGSESNVDRFIEAETLKKMVSYRLQMKELEGMVSHLERQIGKEQQKQKKLKNLLDKSNKVLAVHKENASARYRIGDAIINSMRSPRKMLGLPRTLYRIYKQTKNGEIVPRNASSQQQKQEKVQPISETKETIVFVPTNGAGLGHLTRLLAIARRVKKLDPNKEIVFHTTSSAMHLILQEGFLGYHLPSKMLFPKEMTAKQWNQMLHNHLNDVIDLHQPEMIVFDGAFPYAGLVSSMRKDEGIKKYWVKRGQHKEGTAELVSEKEKYFDRILVPGEAGASGNMETQDKVVHSEPVIYLDKEELVGREIVRKKWNIPEGAKLVYVQLGAGNINDINSTISILLRELTSRENVYVVVGESIIGTRIAVDMERVMTIRDYPNSMYFGAFDLAISATGYNTFHELMYFGVPSIFLPNENTKTDDQVARANIAGDAGAAIVLRDPSEDDFKEAIDRALDPEVNEQMRESTKKLVQINGADQIARKIVES</sequence>
<name>A0ABW0YL59_9BACI</name>
<dbReference type="PANTHER" id="PTHR21015">
    <property type="entry name" value="UDP-N-ACETYLGLUCOSAMINE--N-ACETYLMURAMYL-(PENTAPEPTIDE) PYROPHOSPHORYL-UNDECAPRENOL N-ACETYLGLUCOSAMINE TRANSFERASE 1"/>
    <property type="match status" value="1"/>
</dbReference>
<evidence type="ECO:0000256" key="2">
    <source>
        <dbReference type="SAM" id="Coils"/>
    </source>
</evidence>
<keyword evidence="1" id="KW-0472">Membrane</keyword>
<dbReference type="Pfam" id="PF04101">
    <property type="entry name" value="Glyco_tran_28_C"/>
    <property type="match status" value="1"/>
</dbReference>
<evidence type="ECO:0000259" key="3">
    <source>
        <dbReference type="Pfam" id="PF04101"/>
    </source>
</evidence>
<proteinExistence type="predicted"/>
<keyword evidence="5" id="KW-1185">Reference proteome</keyword>
<comment type="caution">
    <text evidence="4">The sequence shown here is derived from an EMBL/GenBank/DDBJ whole genome shotgun (WGS) entry which is preliminary data.</text>
</comment>
<gene>
    <name evidence="4" type="ORF">ACFPU1_01615</name>
</gene>
<dbReference type="Proteomes" id="UP001596142">
    <property type="component" value="Unassembled WGS sequence"/>
</dbReference>
<organism evidence="4 5">
    <name type="scientific">Thalassorhabdus alkalitolerans</name>
    <dbReference type="NCBI Taxonomy" id="2282697"/>
    <lineage>
        <taxon>Bacteria</taxon>
        <taxon>Bacillati</taxon>
        <taxon>Bacillota</taxon>
        <taxon>Bacilli</taxon>
        <taxon>Bacillales</taxon>
        <taxon>Bacillaceae</taxon>
        <taxon>Thalassorhabdus</taxon>
    </lineage>
</organism>
<dbReference type="InterPro" id="IPR007235">
    <property type="entry name" value="Glyco_trans_28_C"/>
</dbReference>
<accession>A0ABW0YL59</accession>
<feature type="coiled-coil region" evidence="2">
    <location>
        <begin position="226"/>
        <end position="263"/>
    </location>
</feature>
<evidence type="ECO:0000313" key="4">
    <source>
        <dbReference type="EMBL" id="MFC5711472.1"/>
    </source>
</evidence>
<dbReference type="RefSeq" id="WP_385937778.1">
    <property type="nucleotide sequence ID" value="NZ_JBHSOZ010000002.1"/>
</dbReference>
<dbReference type="Gene3D" id="3.40.50.2000">
    <property type="entry name" value="Glycogen Phosphorylase B"/>
    <property type="match status" value="1"/>
</dbReference>
<dbReference type="EMBL" id="JBHSOZ010000002">
    <property type="protein sequence ID" value="MFC5711472.1"/>
    <property type="molecule type" value="Genomic_DNA"/>
</dbReference>
<evidence type="ECO:0000313" key="5">
    <source>
        <dbReference type="Proteomes" id="UP001596142"/>
    </source>
</evidence>